<dbReference type="InterPro" id="IPR013320">
    <property type="entry name" value="ConA-like_dom_sf"/>
</dbReference>
<dbReference type="Gene3D" id="2.60.120.200">
    <property type="match status" value="1"/>
</dbReference>
<dbReference type="InterPro" id="IPR025975">
    <property type="entry name" value="Polysacc_lyase"/>
</dbReference>
<feature type="region of interest" description="Disordered" evidence="1">
    <location>
        <begin position="1"/>
        <end position="34"/>
    </location>
</feature>
<accession>A0ABV9REQ8</accession>
<dbReference type="GO" id="GO:0016829">
    <property type="term" value="F:lyase activity"/>
    <property type="evidence" value="ECO:0007669"/>
    <property type="project" value="UniProtKB-KW"/>
</dbReference>
<dbReference type="EMBL" id="JBHSIM010000017">
    <property type="protein sequence ID" value="MFC4832195.1"/>
    <property type="molecule type" value="Genomic_DNA"/>
</dbReference>
<proteinExistence type="predicted"/>
<dbReference type="RefSeq" id="WP_274190547.1">
    <property type="nucleotide sequence ID" value="NZ_BAABHN010000017.1"/>
</dbReference>
<evidence type="ECO:0000313" key="3">
    <source>
        <dbReference type="Proteomes" id="UP001595909"/>
    </source>
</evidence>
<evidence type="ECO:0000256" key="1">
    <source>
        <dbReference type="SAM" id="MobiDB-lite"/>
    </source>
</evidence>
<sequence length="323" mass="34103">MPQHRLLDRHGEVEARLRRMTGGTSHRRPPRNARNLTAVALAGVVAGGALASTVELTSGDGPPSQRPGSDGGRGPGTPQAPDRVEEPDRDVAAAPETDGAVVTPTPAVATPKTTAPAAPLWLGSGPEAFRATPWNTVGTTPPRMDGDALRFAVSGPYQRTELEPAVPALKEGDELYFAFSVRLDENFPAGGSSRQVITQWKNDSPGSAPVDLRVWNGQLVLHGGHGHPSGPSTFTRSLGPAPVGRWSDVVVRVRFSANPDEGSVSAWQDGEQEVGCYHPPGGTLYPGQTSYLKTGLAREPTITRPAEVAFRDWTVGPTLGSVR</sequence>
<feature type="region of interest" description="Disordered" evidence="1">
    <location>
        <begin position="54"/>
        <end position="124"/>
    </location>
</feature>
<keyword evidence="3" id="KW-1185">Reference proteome</keyword>
<evidence type="ECO:0000313" key="2">
    <source>
        <dbReference type="EMBL" id="MFC4832195.1"/>
    </source>
</evidence>
<name>A0ABV9REQ8_9PSEU</name>
<feature type="compositionally biased region" description="Low complexity" evidence="1">
    <location>
        <begin position="100"/>
        <end position="119"/>
    </location>
</feature>
<dbReference type="Pfam" id="PF14099">
    <property type="entry name" value="Polysacc_lyase"/>
    <property type="match status" value="1"/>
</dbReference>
<keyword evidence="2" id="KW-0456">Lyase</keyword>
<protein>
    <submittedName>
        <fullName evidence="2">Heparin lyase I family protein</fullName>
    </submittedName>
</protein>
<dbReference type="Proteomes" id="UP001595909">
    <property type="component" value="Unassembled WGS sequence"/>
</dbReference>
<comment type="caution">
    <text evidence="2">The sequence shown here is derived from an EMBL/GenBank/DDBJ whole genome shotgun (WGS) entry which is preliminary data.</text>
</comment>
<feature type="compositionally biased region" description="Basic and acidic residues" evidence="1">
    <location>
        <begin position="1"/>
        <end position="17"/>
    </location>
</feature>
<reference evidence="3" key="1">
    <citation type="journal article" date="2019" name="Int. J. Syst. Evol. Microbiol.">
        <title>The Global Catalogue of Microorganisms (GCM) 10K type strain sequencing project: providing services to taxonomists for standard genome sequencing and annotation.</title>
        <authorList>
            <consortium name="The Broad Institute Genomics Platform"/>
            <consortium name="The Broad Institute Genome Sequencing Center for Infectious Disease"/>
            <person name="Wu L."/>
            <person name="Ma J."/>
        </authorList>
    </citation>
    <scope>NUCLEOTIDE SEQUENCE [LARGE SCALE GENOMIC DNA]</scope>
    <source>
        <strain evidence="3">CCUG 50347</strain>
    </source>
</reference>
<feature type="compositionally biased region" description="Basic and acidic residues" evidence="1">
    <location>
        <begin position="82"/>
        <end position="91"/>
    </location>
</feature>
<organism evidence="2 3">
    <name type="scientific">Actinomycetospora chibensis</name>
    <dbReference type="NCBI Taxonomy" id="663606"/>
    <lineage>
        <taxon>Bacteria</taxon>
        <taxon>Bacillati</taxon>
        <taxon>Actinomycetota</taxon>
        <taxon>Actinomycetes</taxon>
        <taxon>Pseudonocardiales</taxon>
        <taxon>Pseudonocardiaceae</taxon>
        <taxon>Actinomycetospora</taxon>
    </lineage>
</organism>
<dbReference type="SUPFAM" id="SSF49899">
    <property type="entry name" value="Concanavalin A-like lectins/glucanases"/>
    <property type="match status" value="1"/>
</dbReference>
<gene>
    <name evidence="2" type="ORF">ACFPEL_07230</name>
</gene>